<sequence length="72" mass="8017">MYRSNNRLGLSLRRHPQLYPAQCQNGCQAARLPAYVHSMDIPSSVLARRLPFCATTLTVMACYGAVNCQSDE</sequence>
<proteinExistence type="predicted"/>
<evidence type="ECO:0000313" key="2">
    <source>
        <dbReference type="Proteomes" id="UP000784294"/>
    </source>
</evidence>
<dbReference type="EMBL" id="CAAALY010069274">
    <property type="protein sequence ID" value="VEL24720.1"/>
    <property type="molecule type" value="Genomic_DNA"/>
</dbReference>
<comment type="caution">
    <text evidence="1">The sequence shown here is derived from an EMBL/GenBank/DDBJ whole genome shotgun (WGS) entry which is preliminary data.</text>
</comment>
<gene>
    <name evidence="1" type="ORF">PXEA_LOCUS18160</name>
</gene>
<organism evidence="1 2">
    <name type="scientific">Protopolystoma xenopodis</name>
    <dbReference type="NCBI Taxonomy" id="117903"/>
    <lineage>
        <taxon>Eukaryota</taxon>
        <taxon>Metazoa</taxon>
        <taxon>Spiralia</taxon>
        <taxon>Lophotrochozoa</taxon>
        <taxon>Platyhelminthes</taxon>
        <taxon>Monogenea</taxon>
        <taxon>Polyopisthocotylea</taxon>
        <taxon>Polystomatidea</taxon>
        <taxon>Polystomatidae</taxon>
        <taxon>Protopolystoma</taxon>
    </lineage>
</organism>
<keyword evidence="2" id="KW-1185">Reference proteome</keyword>
<accession>A0A3S5CIQ6</accession>
<name>A0A3S5CIQ6_9PLAT</name>
<protein>
    <submittedName>
        <fullName evidence="1">Uncharacterized protein</fullName>
    </submittedName>
</protein>
<evidence type="ECO:0000313" key="1">
    <source>
        <dbReference type="EMBL" id="VEL24720.1"/>
    </source>
</evidence>
<reference evidence="1" key="1">
    <citation type="submission" date="2018-11" db="EMBL/GenBank/DDBJ databases">
        <authorList>
            <consortium name="Pathogen Informatics"/>
        </authorList>
    </citation>
    <scope>NUCLEOTIDE SEQUENCE</scope>
</reference>
<dbReference type="AlphaFoldDB" id="A0A3S5CIQ6"/>
<dbReference type="Proteomes" id="UP000784294">
    <property type="component" value="Unassembled WGS sequence"/>
</dbReference>